<protein>
    <submittedName>
        <fullName evidence="3">Ig-like domain repeat protein</fullName>
    </submittedName>
</protein>
<dbReference type="RefSeq" id="WP_378519552.1">
    <property type="nucleotide sequence ID" value="NZ_JBHLXH010000002.1"/>
</dbReference>
<accession>A0ABV6E437</accession>
<organism evidence="3 4">
    <name type="scientific">Nocardioides zeicaulis</name>
    <dbReference type="NCBI Taxonomy" id="1776857"/>
    <lineage>
        <taxon>Bacteria</taxon>
        <taxon>Bacillati</taxon>
        <taxon>Actinomycetota</taxon>
        <taxon>Actinomycetes</taxon>
        <taxon>Propionibacteriales</taxon>
        <taxon>Nocardioidaceae</taxon>
        <taxon>Nocardioides</taxon>
    </lineage>
</organism>
<dbReference type="Gene3D" id="2.60.40.10">
    <property type="entry name" value="Immunoglobulins"/>
    <property type="match status" value="1"/>
</dbReference>
<keyword evidence="4" id="KW-1185">Reference proteome</keyword>
<name>A0ABV6E437_9ACTN</name>
<dbReference type="Pfam" id="PF16640">
    <property type="entry name" value="Big_3_5"/>
    <property type="match status" value="1"/>
</dbReference>
<evidence type="ECO:0000313" key="3">
    <source>
        <dbReference type="EMBL" id="MFC0223755.1"/>
    </source>
</evidence>
<dbReference type="InterPro" id="IPR013783">
    <property type="entry name" value="Ig-like_fold"/>
</dbReference>
<dbReference type="EMBL" id="JBHLXH010000002">
    <property type="protein sequence ID" value="MFC0223755.1"/>
    <property type="molecule type" value="Genomic_DNA"/>
</dbReference>
<sequence length="116" mass="12602">QVCAAPGTTPTPTPTPTPSDEVTSKTIAKLKPAKPEFGEDFKVIAKVAAKGEAKAKGKVIFRIDGKKVAVKKLHKERAVLKVTQDYKVGKHTLVVIYKGTDGVKRSKDKMTFKVVR</sequence>
<comment type="caution">
    <text evidence="3">The sequence shown here is derived from an EMBL/GenBank/DDBJ whole genome shotgun (WGS) entry which is preliminary data.</text>
</comment>
<feature type="region of interest" description="Disordered" evidence="1">
    <location>
        <begin position="1"/>
        <end position="24"/>
    </location>
</feature>
<evidence type="ECO:0000256" key="1">
    <source>
        <dbReference type="SAM" id="MobiDB-lite"/>
    </source>
</evidence>
<evidence type="ECO:0000313" key="4">
    <source>
        <dbReference type="Proteomes" id="UP001589698"/>
    </source>
</evidence>
<gene>
    <name evidence="3" type="ORF">ACFFJG_14810</name>
</gene>
<reference evidence="3 4" key="1">
    <citation type="submission" date="2024-09" db="EMBL/GenBank/DDBJ databases">
        <authorList>
            <person name="Sun Q."/>
            <person name="Mori K."/>
        </authorList>
    </citation>
    <scope>NUCLEOTIDE SEQUENCE [LARGE SCALE GENOMIC DNA]</scope>
    <source>
        <strain evidence="3 4">CCM 8654</strain>
    </source>
</reference>
<dbReference type="InterPro" id="IPR032109">
    <property type="entry name" value="Big_3_5"/>
</dbReference>
<dbReference type="Proteomes" id="UP001589698">
    <property type="component" value="Unassembled WGS sequence"/>
</dbReference>
<evidence type="ECO:0000259" key="2">
    <source>
        <dbReference type="Pfam" id="PF16640"/>
    </source>
</evidence>
<proteinExistence type="predicted"/>
<feature type="non-terminal residue" evidence="3">
    <location>
        <position position="1"/>
    </location>
</feature>
<feature type="domain" description="Bacterial Ig-like" evidence="2">
    <location>
        <begin position="31"/>
        <end position="114"/>
    </location>
</feature>